<dbReference type="SUPFAM" id="SSF52540">
    <property type="entry name" value="P-loop containing nucleoside triphosphate hydrolases"/>
    <property type="match status" value="1"/>
</dbReference>
<gene>
    <name evidence="2" type="ORF">GDO54_013786</name>
</gene>
<comment type="caution">
    <text evidence="2">The sequence shown here is derived from an EMBL/GenBank/DDBJ whole genome shotgun (WGS) entry which is preliminary data.</text>
</comment>
<dbReference type="Proteomes" id="UP001181693">
    <property type="component" value="Unassembled WGS sequence"/>
</dbReference>
<keyword evidence="1" id="KW-0677">Repeat</keyword>
<proteinExistence type="predicted"/>
<evidence type="ECO:0000313" key="3">
    <source>
        <dbReference type="Proteomes" id="UP001181693"/>
    </source>
</evidence>
<dbReference type="AlphaFoldDB" id="A0AAV2ZW55"/>
<evidence type="ECO:0000313" key="2">
    <source>
        <dbReference type="EMBL" id="DBA22784.1"/>
    </source>
</evidence>
<sequence length="737" mass="82875">MCLVECDLRWGIPKDTPSGKIFATCLGELDRCHQDTFGKPLMVVLLGERAGWIPQAAEVPQEIVETYNWINGVSVTGTEILHGAYRNCNPNAAFCLRDPSFLAQLPSQDLPRYQDKGHHALFIQTLKEQVCNRFPKQQILKYKCQVLGTDCTTGMEKVRMGFSDEFSSWILQFLKTRILQTFSEQTTTIVQKKQLSWQQTELAQHQLFLNQKQQLFLGRNIEIQNILDFLNMDAANTQNPSQNENFCTSLYQVISQPGMGKSSLLAASISKTLQSPKSKVFYHFVGCCPSSVQLSNLVMRLCCFIMLDGPELEDVLLKLRDCWRNEEMKGILEMVLHSTSRLGNSPSYVFIDGVNQLSHPSDVSDLLSWLSTPGFLPHHYKCVISCIPTTSINSNPPPNCLYLDLLPMDTAQSLAMMYLSRYCKTLSSEQLQQLLQKSSSANPLWLSLACEELRVFGVFEMLTKKILEFPDSLQGLLASIIQRLVQEDQSNLVKNLLSLLHCCKEGAVETDLQGAMSTLDGGAEIPTMHWASLRRTLSSLLRVGRDYRGRDRLSFFHGSVVQAVEQCLLTSYNARKQYLLILADYYEHKCTEEATVVHQLPRLLQEAGLNGRLVEFLRKDPRARSIQAHVRAQYLKTLRCSHVCRNGFPRTAAMICGMCTFKVGAFGQLFPNKQSCVLCGTHVAIMGKEAFLCPQHNRTGRSECLVCKLPIIGVPPPTPAILCHMCGFSETCISLNI</sequence>
<dbReference type="PANTHER" id="PTHR19860:SF42">
    <property type="entry name" value="RING-TYPE DOMAIN-CONTAINING PROTEIN"/>
    <property type="match status" value="1"/>
</dbReference>
<dbReference type="InterPro" id="IPR027417">
    <property type="entry name" value="P-loop_NTPase"/>
</dbReference>
<dbReference type="EMBL" id="DYDO01000006">
    <property type="protein sequence ID" value="DBA22784.1"/>
    <property type="molecule type" value="Genomic_DNA"/>
</dbReference>
<evidence type="ECO:0000256" key="1">
    <source>
        <dbReference type="ARBA" id="ARBA00022737"/>
    </source>
</evidence>
<dbReference type="InterPro" id="IPR051191">
    <property type="entry name" value="DCAF12"/>
</dbReference>
<keyword evidence="3" id="KW-1185">Reference proteome</keyword>
<dbReference type="PANTHER" id="PTHR19860">
    <property type="entry name" value="DDB1- AND CUL4-ASSOCIATED FACTOR 12-RELATED"/>
    <property type="match status" value="1"/>
</dbReference>
<name>A0AAV2ZW55_PYXAD</name>
<reference evidence="2" key="1">
    <citation type="thesis" date="2020" institute="ProQuest LLC" country="789 East Eisenhower Parkway, Ann Arbor, MI, USA">
        <title>Comparative Genomics and Chromosome Evolution.</title>
        <authorList>
            <person name="Mudd A.B."/>
        </authorList>
    </citation>
    <scope>NUCLEOTIDE SEQUENCE</scope>
    <source>
        <strain evidence="2">1538</strain>
        <tissue evidence="2">Blood</tissue>
    </source>
</reference>
<organism evidence="2 3">
    <name type="scientific">Pyxicephalus adspersus</name>
    <name type="common">African bullfrog</name>
    <dbReference type="NCBI Taxonomy" id="30357"/>
    <lineage>
        <taxon>Eukaryota</taxon>
        <taxon>Metazoa</taxon>
        <taxon>Chordata</taxon>
        <taxon>Craniata</taxon>
        <taxon>Vertebrata</taxon>
        <taxon>Euteleostomi</taxon>
        <taxon>Amphibia</taxon>
        <taxon>Batrachia</taxon>
        <taxon>Anura</taxon>
        <taxon>Neobatrachia</taxon>
        <taxon>Ranoidea</taxon>
        <taxon>Pyxicephalidae</taxon>
        <taxon>Pyxicephalinae</taxon>
        <taxon>Pyxicephalus</taxon>
    </lineage>
</organism>
<dbReference type="GO" id="GO:0080008">
    <property type="term" value="C:Cul4-RING E3 ubiquitin ligase complex"/>
    <property type="evidence" value="ECO:0007669"/>
    <property type="project" value="TreeGrafter"/>
</dbReference>
<protein>
    <submittedName>
        <fullName evidence="2">Uncharacterized protein</fullName>
    </submittedName>
</protein>
<accession>A0AAV2ZW55</accession>